<feature type="compositionally biased region" description="Basic and acidic residues" evidence="1">
    <location>
        <begin position="353"/>
        <end position="362"/>
    </location>
</feature>
<feature type="compositionally biased region" description="Polar residues" evidence="1">
    <location>
        <begin position="247"/>
        <end position="269"/>
    </location>
</feature>
<dbReference type="GeneID" id="19177643"/>
<feature type="compositionally biased region" description="Low complexity" evidence="1">
    <location>
        <begin position="49"/>
        <end position="59"/>
    </location>
</feature>
<feature type="region of interest" description="Disordered" evidence="1">
    <location>
        <begin position="289"/>
        <end position="375"/>
    </location>
</feature>
<evidence type="ECO:0000313" key="2">
    <source>
        <dbReference type="EMBL" id="EXJ62604.1"/>
    </source>
</evidence>
<protein>
    <submittedName>
        <fullName evidence="2">Uncharacterized protein</fullName>
    </submittedName>
</protein>
<dbReference type="eggNOG" id="ENOG502TBBP">
    <property type="taxonomic scope" value="Eukaryota"/>
</dbReference>
<feature type="region of interest" description="Disordered" evidence="1">
    <location>
        <begin position="49"/>
        <end position="77"/>
    </location>
</feature>
<feature type="region of interest" description="Disordered" evidence="1">
    <location>
        <begin position="100"/>
        <end position="122"/>
    </location>
</feature>
<feature type="region of interest" description="Disordered" evidence="1">
    <location>
        <begin position="175"/>
        <end position="198"/>
    </location>
</feature>
<evidence type="ECO:0000256" key="1">
    <source>
        <dbReference type="SAM" id="MobiDB-lite"/>
    </source>
</evidence>
<evidence type="ECO:0000313" key="3">
    <source>
        <dbReference type="Proteomes" id="UP000019473"/>
    </source>
</evidence>
<dbReference type="EMBL" id="AMGW01000002">
    <property type="protein sequence ID" value="EXJ62604.1"/>
    <property type="molecule type" value="Genomic_DNA"/>
</dbReference>
<dbReference type="OrthoDB" id="4146419at2759"/>
<dbReference type="RefSeq" id="XP_007755258.1">
    <property type="nucleotide sequence ID" value="XM_007757068.1"/>
</dbReference>
<dbReference type="VEuPathDB" id="FungiDB:A1O7_03042"/>
<dbReference type="HOGENOM" id="CLU_737708_0_0_1"/>
<sequence length="375" mass="41059">MLNKSHVAGEGGEVVANALYKPLAVAVGRPFHFDVNKALDIVQNSLSSTTHDTTTTTTSQDPVKRPIPASSTMKPCQDVEKTIKPAKSFAMSSPDLSLSAAFNASSSPPEGANSGPDQAPRDRVITGDILDLKRLPPPDISQHPVYQESPFKSTSDAPLMVTTTSKEEIKRLVKEARERSDERERQMQREEAEQEEAARQGTVRFKAFPKRGNAFNIGYNNAVGVEASLRASEGGMILKSATLDRQPIQSRQSQRVSSEPSHSFNLRSNFSRCQIDKDNDEADIYDMLGEGSPTVASTPHQAKSSIDSGKTPTTPASEGFEQKKTGLRKVTGMFGKHKPEKSQSELTPPMEVDMLHRPDLLRLRPWPAISTSPQH</sequence>
<gene>
    <name evidence="2" type="ORF">A1O7_03042</name>
</gene>
<comment type="caution">
    <text evidence="2">The sequence shown here is derived from an EMBL/GenBank/DDBJ whole genome shotgun (WGS) entry which is preliminary data.</text>
</comment>
<keyword evidence="3" id="KW-1185">Reference proteome</keyword>
<proteinExistence type="predicted"/>
<feature type="compositionally biased region" description="Basic and acidic residues" evidence="1">
    <location>
        <begin position="175"/>
        <end position="191"/>
    </location>
</feature>
<name>W9WWC6_9EURO</name>
<reference evidence="2 3" key="1">
    <citation type="submission" date="2013-03" db="EMBL/GenBank/DDBJ databases">
        <title>The Genome Sequence of Cladophialophora yegresii CBS 114405.</title>
        <authorList>
            <consortium name="The Broad Institute Genomics Platform"/>
            <person name="Cuomo C."/>
            <person name="de Hoog S."/>
            <person name="Gorbushina A."/>
            <person name="Walker B."/>
            <person name="Young S.K."/>
            <person name="Zeng Q."/>
            <person name="Gargeya S."/>
            <person name="Fitzgerald M."/>
            <person name="Haas B."/>
            <person name="Abouelleil A."/>
            <person name="Allen A.W."/>
            <person name="Alvarado L."/>
            <person name="Arachchi H.M."/>
            <person name="Berlin A.M."/>
            <person name="Chapman S.B."/>
            <person name="Gainer-Dewar J."/>
            <person name="Goldberg J."/>
            <person name="Griggs A."/>
            <person name="Gujja S."/>
            <person name="Hansen M."/>
            <person name="Howarth C."/>
            <person name="Imamovic A."/>
            <person name="Ireland A."/>
            <person name="Larimer J."/>
            <person name="McCowan C."/>
            <person name="Murphy C."/>
            <person name="Pearson M."/>
            <person name="Poon T.W."/>
            <person name="Priest M."/>
            <person name="Roberts A."/>
            <person name="Saif S."/>
            <person name="Shea T."/>
            <person name="Sisk P."/>
            <person name="Sykes S."/>
            <person name="Wortman J."/>
            <person name="Nusbaum C."/>
            <person name="Birren B."/>
        </authorList>
    </citation>
    <scope>NUCLEOTIDE SEQUENCE [LARGE SCALE GENOMIC DNA]</scope>
    <source>
        <strain evidence="2 3">CBS 114405</strain>
    </source>
</reference>
<dbReference type="STRING" id="1182544.W9WWC6"/>
<dbReference type="Proteomes" id="UP000019473">
    <property type="component" value="Unassembled WGS sequence"/>
</dbReference>
<feature type="compositionally biased region" description="Polar residues" evidence="1">
    <location>
        <begin position="294"/>
        <end position="316"/>
    </location>
</feature>
<feature type="region of interest" description="Disordered" evidence="1">
    <location>
        <begin position="135"/>
        <end position="156"/>
    </location>
</feature>
<organism evidence="2 3">
    <name type="scientific">Cladophialophora yegresii CBS 114405</name>
    <dbReference type="NCBI Taxonomy" id="1182544"/>
    <lineage>
        <taxon>Eukaryota</taxon>
        <taxon>Fungi</taxon>
        <taxon>Dikarya</taxon>
        <taxon>Ascomycota</taxon>
        <taxon>Pezizomycotina</taxon>
        <taxon>Eurotiomycetes</taxon>
        <taxon>Chaetothyriomycetidae</taxon>
        <taxon>Chaetothyriales</taxon>
        <taxon>Herpotrichiellaceae</taxon>
        <taxon>Cladophialophora</taxon>
    </lineage>
</organism>
<accession>W9WWC6</accession>
<feature type="region of interest" description="Disordered" evidence="1">
    <location>
        <begin position="242"/>
        <end position="269"/>
    </location>
</feature>
<dbReference type="AlphaFoldDB" id="W9WWC6"/>